<dbReference type="RefSeq" id="WP_277442396.1">
    <property type="nucleotide sequence ID" value="NZ_JAKOAV010000002.1"/>
</dbReference>
<dbReference type="EMBL" id="JAKOAV010000002">
    <property type="protein sequence ID" value="MDF9407137.1"/>
    <property type="molecule type" value="Genomic_DNA"/>
</dbReference>
<feature type="domain" description="Enoyl reductase (ER)" evidence="5">
    <location>
        <begin position="10"/>
        <end position="341"/>
    </location>
</feature>
<organism evidence="6 7">
    <name type="scientific">Pelotomaculum isophthalicicum JI</name>
    <dbReference type="NCBI Taxonomy" id="947010"/>
    <lineage>
        <taxon>Bacteria</taxon>
        <taxon>Bacillati</taxon>
        <taxon>Bacillota</taxon>
        <taxon>Clostridia</taxon>
        <taxon>Eubacteriales</taxon>
        <taxon>Desulfotomaculaceae</taxon>
        <taxon>Pelotomaculum</taxon>
    </lineage>
</organism>
<keyword evidence="3" id="KW-0560">Oxidoreductase</keyword>
<keyword evidence="2 4" id="KW-0862">Zinc</keyword>
<dbReference type="Pfam" id="PF00107">
    <property type="entry name" value="ADH_zinc_N"/>
    <property type="match status" value="1"/>
</dbReference>
<dbReference type="SUPFAM" id="SSF50129">
    <property type="entry name" value="GroES-like"/>
    <property type="match status" value="1"/>
</dbReference>
<evidence type="ECO:0000313" key="6">
    <source>
        <dbReference type="EMBL" id="MDF9407137.1"/>
    </source>
</evidence>
<dbReference type="Gene3D" id="3.90.180.10">
    <property type="entry name" value="Medium-chain alcohol dehydrogenases, catalytic domain"/>
    <property type="match status" value="1"/>
</dbReference>
<sequence>MKAAVMHGKGDIRLESVPAPIAGEGEIIVKVRASGICATDIKMLLGQGSPKDLPAILGHEVSGIIAQTGPGVQNYAIGERVAVYPIAVCGECFFCKSGRHNLCLHEFGLSHGIDGGFAEYVRIPKQIINIGGVVKLPDHIPFDKAAVAEPLSCCLAAARATGTGAGDNVLVVGAGPMGLMHLKTALWHKARVMVTDIRPDRLALAEKIGAAACLDVNSDDVAGEVRRLTGGLGADIVIASLGVPEVMERYFPAVRNGGIFNIFGGPPAGQPVPVDLRWIHYSEIVLTGTFASTPADFQLAVSLIGSGEIEVDDLISHRYTLDDMLDAVEQARRQEIIKGVVLIPEGD</sequence>
<dbReference type="GO" id="GO:0008270">
    <property type="term" value="F:zinc ion binding"/>
    <property type="evidence" value="ECO:0007669"/>
    <property type="project" value="InterPro"/>
</dbReference>
<proteinExistence type="inferred from homology"/>
<dbReference type="Pfam" id="PF08240">
    <property type="entry name" value="ADH_N"/>
    <property type="match status" value="1"/>
</dbReference>
<dbReference type="SMART" id="SM00829">
    <property type="entry name" value="PKS_ER"/>
    <property type="match status" value="1"/>
</dbReference>
<evidence type="ECO:0000256" key="4">
    <source>
        <dbReference type="RuleBase" id="RU361277"/>
    </source>
</evidence>
<evidence type="ECO:0000256" key="3">
    <source>
        <dbReference type="ARBA" id="ARBA00023002"/>
    </source>
</evidence>
<dbReference type="CDD" id="cd08235">
    <property type="entry name" value="iditol_2_DH_like"/>
    <property type="match status" value="1"/>
</dbReference>
<dbReference type="InterPro" id="IPR020843">
    <property type="entry name" value="ER"/>
</dbReference>
<reference evidence="6" key="1">
    <citation type="submission" date="2022-02" db="EMBL/GenBank/DDBJ databases">
        <authorList>
            <person name="Leng L."/>
        </authorList>
    </citation>
    <scope>NUCLEOTIDE SEQUENCE</scope>
    <source>
        <strain evidence="6">JI</strain>
    </source>
</reference>
<dbReference type="InterPro" id="IPR050129">
    <property type="entry name" value="Zn_alcohol_dh"/>
</dbReference>
<dbReference type="InterPro" id="IPR013149">
    <property type="entry name" value="ADH-like_C"/>
</dbReference>
<evidence type="ECO:0000256" key="2">
    <source>
        <dbReference type="ARBA" id="ARBA00022833"/>
    </source>
</evidence>
<keyword evidence="1 4" id="KW-0479">Metal-binding</keyword>
<dbReference type="Proteomes" id="UP001154312">
    <property type="component" value="Unassembled WGS sequence"/>
</dbReference>
<comment type="caution">
    <text evidence="6">The sequence shown here is derived from an EMBL/GenBank/DDBJ whole genome shotgun (WGS) entry which is preliminary data.</text>
</comment>
<dbReference type="SUPFAM" id="SSF51735">
    <property type="entry name" value="NAD(P)-binding Rossmann-fold domains"/>
    <property type="match status" value="1"/>
</dbReference>
<dbReference type="PANTHER" id="PTHR43401:SF2">
    <property type="entry name" value="L-THREONINE 3-DEHYDROGENASE"/>
    <property type="match status" value="1"/>
</dbReference>
<dbReference type="GO" id="GO:0016491">
    <property type="term" value="F:oxidoreductase activity"/>
    <property type="evidence" value="ECO:0007669"/>
    <property type="project" value="UniProtKB-KW"/>
</dbReference>
<name>A0A9X4JVC4_9FIRM</name>
<dbReference type="InterPro" id="IPR002328">
    <property type="entry name" value="ADH_Zn_CS"/>
</dbReference>
<protein>
    <submittedName>
        <fullName evidence="6">Zinc-dependent dehydrogenase</fullName>
    </submittedName>
</protein>
<dbReference type="InterPro" id="IPR011032">
    <property type="entry name" value="GroES-like_sf"/>
</dbReference>
<evidence type="ECO:0000256" key="1">
    <source>
        <dbReference type="ARBA" id="ARBA00022723"/>
    </source>
</evidence>
<comment type="similarity">
    <text evidence="4">Belongs to the zinc-containing alcohol dehydrogenase family.</text>
</comment>
<evidence type="ECO:0000313" key="7">
    <source>
        <dbReference type="Proteomes" id="UP001154312"/>
    </source>
</evidence>
<dbReference type="InterPro" id="IPR036291">
    <property type="entry name" value="NAD(P)-bd_dom_sf"/>
</dbReference>
<dbReference type="InterPro" id="IPR013154">
    <property type="entry name" value="ADH-like_N"/>
</dbReference>
<dbReference type="PROSITE" id="PS00059">
    <property type="entry name" value="ADH_ZINC"/>
    <property type="match status" value="1"/>
</dbReference>
<evidence type="ECO:0000259" key="5">
    <source>
        <dbReference type="SMART" id="SM00829"/>
    </source>
</evidence>
<keyword evidence="7" id="KW-1185">Reference proteome</keyword>
<gene>
    <name evidence="6" type="ORF">L7E55_01990</name>
</gene>
<dbReference type="PANTHER" id="PTHR43401">
    <property type="entry name" value="L-THREONINE 3-DEHYDROGENASE"/>
    <property type="match status" value="1"/>
</dbReference>
<accession>A0A9X4JVC4</accession>
<dbReference type="AlphaFoldDB" id="A0A9X4JVC4"/>
<dbReference type="Gene3D" id="3.40.50.720">
    <property type="entry name" value="NAD(P)-binding Rossmann-like Domain"/>
    <property type="match status" value="1"/>
</dbReference>
<comment type="cofactor">
    <cofactor evidence="4">
        <name>Zn(2+)</name>
        <dbReference type="ChEBI" id="CHEBI:29105"/>
    </cofactor>
</comment>